<reference evidence="5" key="1">
    <citation type="submission" date="2018-12" db="EMBL/GenBank/DDBJ databases">
        <title>Tengunoibacter tsumagoiensis gen. nov., sp. nov., Dictyobacter kobayashii sp. nov., D. alpinus sp. nov., and D. joshuensis sp. nov. and description of Dictyobacteraceae fam. nov. within the order Ktedonobacterales isolated from Tengu-no-mugimeshi.</title>
        <authorList>
            <person name="Wang C.M."/>
            <person name="Zheng Y."/>
            <person name="Sakai Y."/>
            <person name="Toyoda A."/>
            <person name="Minakuchi Y."/>
            <person name="Abe K."/>
            <person name="Yokota A."/>
            <person name="Yabe S."/>
        </authorList>
    </citation>
    <scope>NUCLEOTIDE SEQUENCE [LARGE SCALE GENOMIC DNA]</scope>
    <source>
        <strain evidence="5">Uno11</strain>
    </source>
</reference>
<proteinExistence type="predicted"/>
<gene>
    <name evidence="4" type="ORF">KDK_05910</name>
</gene>
<dbReference type="InterPro" id="IPR009057">
    <property type="entry name" value="Homeodomain-like_sf"/>
</dbReference>
<dbReference type="Gene3D" id="1.10.357.10">
    <property type="entry name" value="Tetracycline Repressor, domain 2"/>
    <property type="match status" value="1"/>
</dbReference>
<sequence>MKADSGDTTPGPRQDLKEKYLLKLLPVIKQRGFSHLRIDDIARYMDISKATFYKYFASKEEVIEQVVDMVVAYFYQAFTLLEDDSSTYLQRFQHIFGQAVLIASYLSDAFVSDLKQVFPALWERVKQVQQERQRQIQKFYQQGVAAGVFQPINPILLMLQNEMLLGSIMDPIFLMEHDQTLRALLYDYYELQKYQWLAPEARMKIDDAPIKEYIDKMAQKISLGMRLDGGPDLFRS</sequence>
<dbReference type="SUPFAM" id="SSF46689">
    <property type="entry name" value="Homeodomain-like"/>
    <property type="match status" value="1"/>
</dbReference>
<protein>
    <submittedName>
        <fullName evidence="4">TetR family transcriptional regulator</fullName>
    </submittedName>
</protein>
<name>A0A402ACH5_9CHLR</name>
<dbReference type="RefSeq" id="WP_161977055.1">
    <property type="nucleotide sequence ID" value="NZ_BIFS01000001.1"/>
</dbReference>
<dbReference type="InterPro" id="IPR001647">
    <property type="entry name" value="HTH_TetR"/>
</dbReference>
<dbReference type="PROSITE" id="PS50977">
    <property type="entry name" value="HTH_TETR_2"/>
    <property type="match status" value="1"/>
</dbReference>
<dbReference type="GO" id="GO:0003677">
    <property type="term" value="F:DNA binding"/>
    <property type="evidence" value="ECO:0007669"/>
    <property type="project" value="UniProtKB-UniRule"/>
</dbReference>
<evidence type="ECO:0000256" key="1">
    <source>
        <dbReference type="ARBA" id="ARBA00023125"/>
    </source>
</evidence>
<dbReference type="Pfam" id="PF00440">
    <property type="entry name" value="TetR_N"/>
    <property type="match status" value="1"/>
</dbReference>
<dbReference type="InterPro" id="IPR050624">
    <property type="entry name" value="HTH-type_Tx_Regulator"/>
</dbReference>
<dbReference type="Proteomes" id="UP000287188">
    <property type="component" value="Unassembled WGS sequence"/>
</dbReference>
<dbReference type="PANTHER" id="PTHR43479">
    <property type="entry name" value="ACREF/ENVCD OPERON REPRESSOR-RELATED"/>
    <property type="match status" value="1"/>
</dbReference>
<feature type="DNA-binding region" description="H-T-H motif" evidence="2">
    <location>
        <begin position="37"/>
        <end position="56"/>
    </location>
</feature>
<keyword evidence="1 2" id="KW-0238">DNA-binding</keyword>
<feature type="domain" description="HTH tetR-type" evidence="3">
    <location>
        <begin position="14"/>
        <end position="74"/>
    </location>
</feature>
<evidence type="ECO:0000259" key="3">
    <source>
        <dbReference type="PROSITE" id="PS50977"/>
    </source>
</evidence>
<evidence type="ECO:0000256" key="2">
    <source>
        <dbReference type="PROSITE-ProRule" id="PRU00335"/>
    </source>
</evidence>
<comment type="caution">
    <text evidence="4">The sequence shown here is derived from an EMBL/GenBank/DDBJ whole genome shotgun (WGS) entry which is preliminary data.</text>
</comment>
<organism evidence="4 5">
    <name type="scientific">Dictyobacter kobayashii</name>
    <dbReference type="NCBI Taxonomy" id="2014872"/>
    <lineage>
        <taxon>Bacteria</taxon>
        <taxon>Bacillati</taxon>
        <taxon>Chloroflexota</taxon>
        <taxon>Ktedonobacteria</taxon>
        <taxon>Ktedonobacterales</taxon>
        <taxon>Dictyobacteraceae</taxon>
        <taxon>Dictyobacter</taxon>
    </lineage>
</organism>
<dbReference type="AlphaFoldDB" id="A0A402ACH5"/>
<evidence type="ECO:0000313" key="4">
    <source>
        <dbReference type="EMBL" id="GCE16791.1"/>
    </source>
</evidence>
<dbReference type="EMBL" id="BIFS01000001">
    <property type="protein sequence ID" value="GCE16791.1"/>
    <property type="molecule type" value="Genomic_DNA"/>
</dbReference>
<evidence type="ECO:0000313" key="5">
    <source>
        <dbReference type="Proteomes" id="UP000287188"/>
    </source>
</evidence>
<dbReference type="PANTHER" id="PTHR43479:SF11">
    <property type="entry name" value="ACREF_ENVCD OPERON REPRESSOR-RELATED"/>
    <property type="match status" value="1"/>
</dbReference>
<keyword evidence="5" id="KW-1185">Reference proteome</keyword>
<accession>A0A402ACH5</accession>